<dbReference type="GO" id="GO:0007155">
    <property type="term" value="P:cell adhesion"/>
    <property type="evidence" value="ECO:0007669"/>
    <property type="project" value="TreeGrafter"/>
</dbReference>
<comment type="caution">
    <text evidence="3">The sequence shown here is derived from an EMBL/GenBank/DDBJ whole genome shotgun (WGS) entry which is preliminary data.</text>
</comment>
<dbReference type="EMBL" id="VIIS01001907">
    <property type="protein sequence ID" value="KAF0291086.1"/>
    <property type="molecule type" value="Genomic_DNA"/>
</dbReference>
<evidence type="ECO:0000256" key="1">
    <source>
        <dbReference type="SAM" id="SignalP"/>
    </source>
</evidence>
<reference evidence="3 4" key="1">
    <citation type="submission" date="2019-07" db="EMBL/GenBank/DDBJ databases">
        <title>Draft genome assembly of a fouling barnacle, Amphibalanus amphitrite (Darwin, 1854): The first reference genome for Thecostraca.</title>
        <authorList>
            <person name="Kim W."/>
        </authorList>
    </citation>
    <scope>NUCLEOTIDE SEQUENCE [LARGE SCALE GENOMIC DNA]</scope>
    <source>
        <strain evidence="3">SNU_AA5</strain>
        <tissue evidence="3">Soma without cirri and trophi</tissue>
    </source>
</reference>
<protein>
    <recommendedName>
        <fullName evidence="2">FAS1 domain-containing protein</fullName>
    </recommendedName>
</protein>
<proteinExistence type="predicted"/>
<keyword evidence="4" id="KW-1185">Reference proteome</keyword>
<dbReference type="InterPro" id="IPR050904">
    <property type="entry name" value="Adhesion/Biosynth-related"/>
</dbReference>
<feature type="chain" id="PRO_5025485811" description="FAS1 domain-containing protein" evidence="1">
    <location>
        <begin position="21"/>
        <end position="587"/>
    </location>
</feature>
<feature type="domain" description="FAS1" evidence="2">
    <location>
        <begin position="39"/>
        <end position="165"/>
    </location>
</feature>
<dbReference type="Pfam" id="PF02469">
    <property type="entry name" value="Fasciclin"/>
    <property type="match status" value="3"/>
</dbReference>
<dbReference type="PANTHER" id="PTHR10900:SF124">
    <property type="entry name" value="FI05614P"/>
    <property type="match status" value="1"/>
</dbReference>
<dbReference type="GO" id="GO:0050839">
    <property type="term" value="F:cell adhesion molecule binding"/>
    <property type="evidence" value="ECO:0007669"/>
    <property type="project" value="TreeGrafter"/>
</dbReference>
<dbReference type="OrthoDB" id="286301at2759"/>
<dbReference type="SUPFAM" id="SSF82153">
    <property type="entry name" value="FAS1 domain"/>
    <property type="match status" value="3"/>
</dbReference>
<evidence type="ECO:0000313" key="3">
    <source>
        <dbReference type="EMBL" id="KAF0291086.1"/>
    </source>
</evidence>
<sequence length="587" mass="63470">MWVSLPLSGVLAVLSVGAGALPALQAEHRLPPDLVLPDTASIPGQMLADWGVDKFFSLWYIFALSDNVEVSKDVYTVLAPSNAAFERVKLTPGFSDRSHIVTVLRNHILLGEVVTEERLKQLPDGGTFSVPTLLGTHAVFANRNARSADLAGSETAVLPLLNEVGDLGEPEFGPPIESDPIQNEFTAGSQRVKIPPAGKDSFLEAVEDALSLLKAGVGEFQGFFYESNITGLFEKGESVNEAFQRFYPIDWGFNPFLVTSFTRETILNHFVKGKLTSKDITNGMKVSTMGGKELVFKVGPESTSVNGKPLFLGDTPISHGNILFLDELLFVDYDIIAELRLSHRDKETAPVLAGMAGEAMFLAHLISKLTHRDNSSTSTYSKFVEYIYSSFDDIAMNVSNDYKYTFLALDDAAVSRALGGPGQPDPLLTDGALRDRTLLSHLIRQRLYLHDLKDGFTATTLGGQTIEVAVTDEGTFINGVRLLPRHEHVYNLGNVLFLESFPFITPGELQQRGADAALEPEGSGSELNSELDPKLGLGRYEAGLGLGLEGVESFAGEAGLPEGMMRADGVLEVSSSPVGMDVVMDGP</sequence>
<dbReference type="PANTHER" id="PTHR10900">
    <property type="entry name" value="PERIOSTIN-RELATED"/>
    <property type="match status" value="1"/>
</dbReference>
<dbReference type="InterPro" id="IPR000782">
    <property type="entry name" value="FAS1_domain"/>
</dbReference>
<dbReference type="SMART" id="SM00554">
    <property type="entry name" value="FAS1"/>
    <property type="match status" value="2"/>
</dbReference>
<evidence type="ECO:0000313" key="4">
    <source>
        <dbReference type="Proteomes" id="UP000440578"/>
    </source>
</evidence>
<dbReference type="GO" id="GO:0030198">
    <property type="term" value="P:extracellular matrix organization"/>
    <property type="evidence" value="ECO:0007669"/>
    <property type="project" value="TreeGrafter"/>
</dbReference>
<dbReference type="Gene3D" id="2.30.180.10">
    <property type="entry name" value="FAS1 domain"/>
    <property type="match status" value="3"/>
</dbReference>
<organism evidence="3 4">
    <name type="scientific">Amphibalanus amphitrite</name>
    <name type="common">Striped barnacle</name>
    <name type="synonym">Balanus amphitrite</name>
    <dbReference type="NCBI Taxonomy" id="1232801"/>
    <lineage>
        <taxon>Eukaryota</taxon>
        <taxon>Metazoa</taxon>
        <taxon>Ecdysozoa</taxon>
        <taxon>Arthropoda</taxon>
        <taxon>Crustacea</taxon>
        <taxon>Multicrustacea</taxon>
        <taxon>Cirripedia</taxon>
        <taxon>Thoracica</taxon>
        <taxon>Thoracicalcarea</taxon>
        <taxon>Balanomorpha</taxon>
        <taxon>Balanoidea</taxon>
        <taxon>Balanidae</taxon>
        <taxon>Amphibalaninae</taxon>
        <taxon>Amphibalanus</taxon>
    </lineage>
</organism>
<dbReference type="AlphaFoldDB" id="A0A6A4V933"/>
<dbReference type="InterPro" id="IPR036378">
    <property type="entry name" value="FAS1_dom_sf"/>
</dbReference>
<name>A0A6A4V933_AMPAM</name>
<accession>A0A6A4V933</accession>
<dbReference type="PROSITE" id="PS50213">
    <property type="entry name" value="FAS1"/>
    <property type="match status" value="2"/>
</dbReference>
<dbReference type="Proteomes" id="UP000440578">
    <property type="component" value="Unassembled WGS sequence"/>
</dbReference>
<feature type="signal peptide" evidence="1">
    <location>
        <begin position="1"/>
        <end position="20"/>
    </location>
</feature>
<gene>
    <name evidence="3" type="ORF">FJT64_010754</name>
</gene>
<keyword evidence="1" id="KW-0732">Signal</keyword>
<evidence type="ECO:0000259" key="2">
    <source>
        <dbReference type="PROSITE" id="PS50213"/>
    </source>
</evidence>
<dbReference type="GO" id="GO:0031012">
    <property type="term" value="C:extracellular matrix"/>
    <property type="evidence" value="ECO:0007669"/>
    <property type="project" value="TreeGrafter"/>
</dbReference>
<dbReference type="GO" id="GO:0005615">
    <property type="term" value="C:extracellular space"/>
    <property type="evidence" value="ECO:0007669"/>
    <property type="project" value="TreeGrafter"/>
</dbReference>
<feature type="domain" description="FAS1" evidence="2">
    <location>
        <begin position="207"/>
        <end position="329"/>
    </location>
</feature>